<feature type="coiled-coil region" evidence="1">
    <location>
        <begin position="8"/>
        <end position="66"/>
    </location>
</feature>
<organism evidence="3 4">
    <name type="scientific">Candidatus Bacteroides pullicola</name>
    <dbReference type="NCBI Taxonomy" id="2838475"/>
    <lineage>
        <taxon>Bacteria</taxon>
        <taxon>Pseudomonadati</taxon>
        <taxon>Bacteroidota</taxon>
        <taxon>Bacteroidia</taxon>
        <taxon>Bacteroidales</taxon>
        <taxon>Bacteroidaceae</taxon>
        <taxon>Bacteroides</taxon>
    </lineage>
</organism>
<protein>
    <submittedName>
        <fullName evidence="3">Uncharacterized protein</fullName>
    </submittedName>
</protein>
<feature type="region of interest" description="Disordered" evidence="2">
    <location>
        <begin position="828"/>
        <end position="855"/>
    </location>
</feature>
<evidence type="ECO:0000313" key="3">
    <source>
        <dbReference type="EMBL" id="HIY88208.1"/>
    </source>
</evidence>
<dbReference type="EMBL" id="DXCV01000039">
    <property type="protein sequence ID" value="HIY88208.1"/>
    <property type="molecule type" value="Genomic_DNA"/>
</dbReference>
<feature type="coiled-coil region" evidence="1">
    <location>
        <begin position="960"/>
        <end position="1021"/>
    </location>
</feature>
<evidence type="ECO:0000256" key="1">
    <source>
        <dbReference type="SAM" id="Coils"/>
    </source>
</evidence>
<dbReference type="Proteomes" id="UP000886851">
    <property type="component" value="Unassembled WGS sequence"/>
</dbReference>
<name>A0A9D2CKP5_9BACE</name>
<reference evidence="3" key="1">
    <citation type="journal article" date="2021" name="PeerJ">
        <title>Extensive microbial diversity within the chicken gut microbiome revealed by metagenomics and culture.</title>
        <authorList>
            <person name="Gilroy R."/>
            <person name="Ravi A."/>
            <person name="Getino M."/>
            <person name="Pursley I."/>
            <person name="Horton D.L."/>
            <person name="Alikhan N.F."/>
            <person name="Baker D."/>
            <person name="Gharbi K."/>
            <person name="Hall N."/>
            <person name="Watson M."/>
            <person name="Adriaenssens E.M."/>
            <person name="Foster-Nyarko E."/>
            <person name="Jarju S."/>
            <person name="Secka A."/>
            <person name="Antonio M."/>
            <person name="Oren A."/>
            <person name="Chaudhuri R.R."/>
            <person name="La Ragione R."/>
            <person name="Hildebrand F."/>
            <person name="Pallen M.J."/>
        </authorList>
    </citation>
    <scope>NUCLEOTIDE SEQUENCE</scope>
    <source>
        <strain evidence="3">Gambia2-208</strain>
    </source>
</reference>
<gene>
    <name evidence="3" type="ORF">H9824_05840</name>
</gene>
<feature type="region of interest" description="Disordered" evidence="2">
    <location>
        <begin position="80"/>
        <end position="106"/>
    </location>
</feature>
<feature type="compositionally biased region" description="Polar residues" evidence="2">
    <location>
        <begin position="842"/>
        <end position="854"/>
    </location>
</feature>
<evidence type="ECO:0000256" key="2">
    <source>
        <dbReference type="SAM" id="MobiDB-lite"/>
    </source>
</evidence>
<feature type="coiled-coil region" evidence="1">
    <location>
        <begin position="598"/>
        <end position="632"/>
    </location>
</feature>
<comment type="caution">
    <text evidence="3">The sequence shown here is derived from an EMBL/GenBank/DDBJ whole genome shotgun (WGS) entry which is preliminary data.</text>
</comment>
<accession>A0A9D2CKP5</accession>
<sequence>MAGIFANIGSDITQLDKLKKKIEEVEKALKSIDVNTDIGKGMEAQLKGLLSQYDTLVNKIAEAEAKVKLSVANINKAMKTISRQTPKTTETEPSSKPDTGNEDEERRAKIVEQAYKDLNSVIRENATEFDKQVKKWNEASNAIRIYGEEIKKIKAEQKSRGTDFTEVEARRMGTLNAAIEANRQKRNEASREMRNQIKIYQAADGSLNQLRAQLEMLKRAYADMTDIGSDEAKQLLNTLQQTSARVSEIEQSMGVYGRNVGNYASAFNGLGMSVQQIVRELPAATMGLNMFFLAISNNLPILTDEIKRARDANEELKKSGQSTVPVWKQLVGSILSWQTAMVVGITVLSMYGKEIMEWVGKLFKGEKQVDALAERMKTLNDIQREAGLSAAKERSELDVLYKATQDHTRSLKDRNAAADELQKRYPKYFENLSNEAILAGDAAQAYRQLTDDILKAAQARAAQDKITKNYERIFQLQRAINADTNWTRRNAKRADYGKATETQATSMMSTAGGFTQSYVGLTKYAAEYNRRIEALKKNQAELARLTKDNEYYAGLIDMEALTSGSDKKDKPVGQLKDYLDEILQLRADNEDRQVDLMADGTEKELAEIDLRYKRIRDKVKELEANLTKEQGGKLTPEQLALFGEAYNQIDRQQARDRAGVGVDDDTEKRLEAEQEAMNRYLKDYGTFQERKKAIADEYNQKIADASTDGDKLILQKQMEEALSDIDMEKLKESINWELVFSDLGNASKKSLQQVKKQLDDFKSSDEYKNMAIDQKKVIDEALNNIQSAIIDKGGLLGDLPEQLEELRKAQEELTAAQDEYNEAIKSGTDEQKESAQRKLNKAEQNVANAQNNTDKAAKRTTDNLLTLADALTQLGSNTEMTLSEIGQLAGGIANAFSEAGSKIGGIIGAIFSILDQVGQEGLFGFLGNVFESVGNALTGVFDSLLGWTGIDFGGESDPTLEQDIERLTLANQELEKAINNLTEKMDDAAVADASSIYEVQKENIEEQMKNTQEMMRRSASSSSDGFMGIGGHHATNTKINRGMTDADWKAISEAVGRTIDDAGDFFNLTSEEMWRVANEATSEYAKLKGLADDGYKDAAQFMDEYIEYWKELEELEEAYNEKLTSVSFDTVKDDFRNALINMEDSTEAFADNFEKMMQQAILESMMTGTYDKALQEWYQDFADSMKDGTLDTDEQEMLRKQWQDIVDSASEEWQSWRDLMGLEADGTKEQQQQASAGYSVAASQDSVDVLNGRLNAVYEAELRIEKNGELMYNVADEMRGIIAQSYLELQQISENTGEIIKPIKQMQLDIAEVKKNTAKL</sequence>
<reference evidence="3" key="2">
    <citation type="submission" date="2021-04" db="EMBL/GenBank/DDBJ databases">
        <authorList>
            <person name="Gilroy R."/>
        </authorList>
    </citation>
    <scope>NUCLEOTIDE SEQUENCE</scope>
    <source>
        <strain evidence="3">Gambia2-208</strain>
    </source>
</reference>
<evidence type="ECO:0000313" key="4">
    <source>
        <dbReference type="Proteomes" id="UP000886851"/>
    </source>
</evidence>
<proteinExistence type="predicted"/>
<keyword evidence="1" id="KW-0175">Coiled coil</keyword>
<feature type="coiled-coil region" evidence="1">
    <location>
        <begin position="200"/>
        <end position="252"/>
    </location>
</feature>